<dbReference type="AlphaFoldDB" id="A0A1R3HQY8"/>
<organism evidence="1 2">
    <name type="scientific">Corchorus olitorius</name>
    <dbReference type="NCBI Taxonomy" id="93759"/>
    <lineage>
        <taxon>Eukaryota</taxon>
        <taxon>Viridiplantae</taxon>
        <taxon>Streptophyta</taxon>
        <taxon>Embryophyta</taxon>
        <taxon>Tracheophyta</taxon>
        <taxon>Spermatophyta</taxon>
        <taxon>Magnoliopsida</taxon>
        <taxon>eudicotyledons</taxon>
        <taxon>Gunneridae</taxon>
        <taxon>Pentapetalae</taxon>
        <taxon>rosids</taxon>
        <taxon>malvids</taxon>
        <taxon>Malvales</taxon>
        <taxon>Malvaceae</taxon>
        <taxon>Grewioideae</taxon>
        <taxon>Apeibeae</taxon>
        <taxon>Corchorus</taxon>
    </lineage>
</organism>
<protein>
    <submittedName>
        <fullName evidence="1">Uncharacterized protein</fullName>
    </submittedName>
</protein>
<accession>A0A1R3HQY8</accession>
<keyword evidence="2" id="KW-1185">Reference proteome</keyword>
<dbReference type="EMBL" id="AWUE01019572">
    <property type="protein sequence ID" value="OMO72809.1"/>
    <property type="molecule type" value="Genomic_DNA"/>
</dbReference>
<gene>
    <name evidence="1" type="ORF">COLO4_27451</name>
</gene>
<evidence type="ECO:0000313" key="1">
    <source>
        <dbReference type="EMBL" id="OMO72809.1"/>
    </source>
</evidence>
<comment type="caution">
    <text evidence="1">The sequence shown here is derived from an EMBL/GenBank/DDBJ whole genome shotgun (WGS) entry which is preliminary data.</text>
</comment>
<name>A0A1R3HQY8_9ROSI</name>
<sequence length="35" mass="3801">MATNAVKGSSTLHHNEDIATTWGTGGRLYSIIREL</sequence>
<proteinExistence type="predicted"/>
<evidence type="ECO:0000313" key="2">
    <source>
        <dbReference type="Proteomes" id="UP000187203"/>
    </source>
</evidence>
<dbReference type="Proteomes" id="UP000187203">
    <property type="component" value="Unassembled WGS sequence"/>
</dbReference>
<reference evidence="2" key="1">
    <citation type="submission" date="2013-09" db="EMBL/GenBank/DDBJ databases">
        <title>Corchorus olitorius genome sequencing.</title>
        <authorList>
            <person name="Alam M."/>
            <person name="Haque M.S."/>
            <person name="Islam M.S."/>
            <person name="Emdad E.M."/>
            <person name="Islam M.M."/>
            <person name="Ahmed B."/>
            <person name="Halim A."/>
            <person name="Hossen Q.M.M."/>
            <person name="Hossain M.Z."/>
            <person name="Ahmed R."/>
            <person name="Khan M.M."/>
            <person name="Islam R."/>
            <person name="Rashid M.M."/>
            <person name="Khan S.A."/>
            <person name="Rahman M.S."/>
            <person name="Alam M."/>
            <person name="Yahiya A.S."/>
            <person name="Khan M.S."/>
            <person name="Azam M.S."/>
            <person name="Haque T."/>
            <person name="Lashkar M.Z.H."/>
            <person name="Akhand A.I."/>
            <person name="Morshed G."/>
            <person name="Roy S."/>
            <person name="Uddin K.S."/>
            <person name="Rabeya T."/>
            <person name="Hossain A.S."/>
            <person name="Chowdhury A."/>
            <person name="Snigdha A.R."/>
            <person name="Mortoza M.S."/>
            <person name="Matin S.A."/>
            <person name="Hoque S.M.E."/>
            <person name="Islam M.K."/>
            <person name="Roy D.K."/>
            <person name="Haider R."/>
            <person name="Moosa M.M."/>
            <person name="Elias S.M."/>
            <person name="Hasan A.M."/>
            <person name="Jahan S."/>
            <person name="Shafiuddin M."/>
            <person name="Mahmood N."/>
            <person name="Shommy N.S."/>
        </authorList>
    </citation>
    <scope>NUCLEOTIDE SEQUENCE [LARGE SCALE GENOMIC DNA]</scope>
    <source>
        <strain evidence="2">cv. O-4</strain>
    </source>
</reference>